<organism evidence="1 2">
    <name type="scientific">Ruegeria denitrificans</name>
    <dbReference type="NCBI Taxonomy" id="1715692"/>
    <lineage>
        <taxon>Bacteria</taxon>
        <taxon>Pseudomonadati</taxon>
        <taxon>Pseudomonadota</taxon>
        <taxon>Alphaproteobacteria</taxon>
        <taxon>Rhodobacterales</taxon>
        <taxon>Roseobacteraceae</taxon>
        <taxon>Ruegeria</taxon>
    </lineage>
</organism>
<dbReference type="OrthoDB" id="9810154at2"/>
<reference evidence="2" key="1">
    <citation type="submission" date="2015-09" db="EMBL/GenBank/DDBJ databases">
        <authorList>
            <person name="Rodrigo-Torres L."/>
            <person name="Arahal D.R."/>
        </authorList>
    </citation>
    <scope>NUCLEOTIDE SEQUENCE [LARGE SCALE GENOMIC DNA]</scope>
    <source>
        <strain evidence="2">CECT 5091</strain>
    </source>
</reference>
<dbReference type="InterPro" id="IPR029033">
    <property type="entry name" value="His_PPase_superfam"/>
</dbReference>
<dbReference type="Proteomes" id="UP000051260">
    <property type="component" value="Unassembled WGS sequence"/>
</dbReference>
<gene>
    <name evidence="1" type="ORF">RUE5091_03837</name>
</gene>
<dbReference type="Gene3D" id="3.40.50.1240">
    <property type="entry name" value="Phosphoglycerate mutase-like"/>
    <property type="match status" value="1"/>
</dbReference>
<dbReference type="SMART" id="SM00855">
    <property type="entry name" value="PGAM"/>
    <property type="match status" value="1"/>
</dbReference>
<dbReference type="EMBL" id="CYUD01000014">
    <property type="protein sequence ID" value="CUK15092.1"/>
    <property type="molecule type" value="Genomic_DNA"/>
</dbReference>
<dbReference type="InterPro" id="IPR013078">
    <property type="entry name" value="His_Pase_superF_clade-1"/>
</dbReference>
<dbReference type="CDD" id="cd07067">
    <property type="entry name" value="HP_PGM_like"/>
    <property type="match status" value="1"/>
</dbReference>
<proteinExistence type="predicted"/>
<dbReference type="STRING" id="1715692.RUE5091_03837"/>
<dbReference type="RefSeq" id="WP_058283488.1">
    <property type="nucleotide sequence ID" value="NZ_CYUD01000014.1"/>
</dbReference>
<dbReference type="PANTHER" id="PTHR47623">
    <property type="entry name" value="OS09G0287300 PROTEIN"/>
    <property type="match status" value="1"/>
</dbReference>
<evidence type="ECO:0000313" key="2">
    <source>
        <dbReference type="Proteomes" id="UP000051260"/>
    </source>
</evidence>
<name>A0A0P1IIR9_9RHOB</name>
<protein>
    <submittedName>
        <fullName evidence="1">Phosphohistidine phosphatase SixA</fullName>
    </submittedName>
</protein>
<evidence type="ECO:0000313" key="1">
    <source>
        <dbReference type="EMBL" id="CUK15092.1"/>
    </source>
</evidence>
<sequence>MSRTLILTRHAKSSWNDLNLADHDRPLNKRGRKSTPAIAGWLRANGWLPNEVLSSTSTRTRETWDRMGLQADKITFHRALYHAESEDILTELSGATEPTVLMLGHNPGIGVFASRIVREVPDHARFHDYPTCATTVIRFDIDDWADVRWHSGTVQGFVIPRELLE</sequence>
<dbReference type="SUPFAM" id="SSF53254">
    <property type="entry name" value="Phosphoglycerate mutase-like"/>
    <property type="match status" value="1"/>
</dbReference>
<accession>A0A0P1IIR9</accession>
<keyword evidence="2" id="KW-1185">Reference proteome</keyword>
<dbReference type="AlphaFoldDB" id="A0A0P1IIR9"/>
<dbReference type="PANTHER" id="PTHR47623:SF1">
    <property type="entry name" value="OS09G0287300 PROTEIN"/>
    <property type="match status" value="1"/>
</dbReference>
<dbReference type="Pfam" id="PF00300">
    <property type="entry name" value="His_Phos_1"/>
    <property type="match status" value="1"/>
</dbReference>